<dbReference type="FunFam" id="3.30.200.20:FF:000012">
    <property type="entry name" value="microtubule-associated serine/threonine-protein kinase 2 isoform X1"/>
    <property type="match status" value="1"/>
</dbReference>
<name>A0A8C1X8D6_CYPCA</name>
<feature type="compositionally biased region" description="Basic and acidic residues" evidence="15">
    <location>
        <begin position="1359"/>
        <end position="1374"/>
    </location>
</feature>
<evidence type="ECO:0000256" key="14">
    <source>
        <dbReference type="ARBA" id="ARBA00048679"/>
    </source>
</evidence>
<feature type="compositionally biased region" description="Low complexity" evidence="15">
    <location>
        <begin position="1261"/>
        <end position="1289"/>
    </location>
</feature>
<evidence type="ECO:0000256" key="8">
    <source>
        <dbReference type="ARBA" id="ARBA00022679"/>
    </source>
</evidence>
<feature type="compositionally biased region" description="Polar residues" evidence="15">
    <location>
        <begin position="144"/>
        <end position="153"/>
    </location>
</feature>
<feature type="compositionally biased region" description="Acidic residues" evidence="15">
    <location>
        <begin position="1420"/>
        <end position="1432"/>
    </location>
</feature>
<feature type="compositionally biased region" description="Basic residues" evidence="15">
    <location>
        <begin position="1119"/>
        <end position="1134"/>
    </location>
</feature>
<feature type="compositionally biased region" description="Low complexity" evidence="15">
    <location>
        <begin position="213"/>
        <end position="222"/>
    </location>
</feature>
<dbReference type="GO" id="GO:0035556">
    <property type="term" value="P:intracellular signal transduction"/>
    <property type="evidence" value="ECO:0007669"/>
    <property type="project" value="TreeGrafter"/>
</dbReference>
<feature type="region of interest" description="Disordered" evidence="15">
    <location>
        <begin position="144"/>
        <end position="179"/>
    </location>
</feature>
<dbReference type="Pfam" id="PF17820">
    <property type="entry name" value="PDZ_6"/>
    <property type="match status" value="1"/>
</dbReference>
<feature type="compositionally biased region" description="Low complexity" evidence="15">
    <location>
        <begin position="1161"/>
        <end position="1181"/>
    </location>
</feature>
<dbReference type="InterPro" id="IPR001478">
    <property type="entry name" value="PDZ"/>
</dbReference>
<accession>A0A8C1X8D6</accession>
<dbReference type="Proteomes" id="UP000694700">
    <property type="component" value="Unplaced"/>
</dbReference>
<evidence type="ECO:0000313" key="19">
    <source>
        <dbReference type="Ensembl" id="ENSCCRP00015078442.1"/>
    </source>
</evidence>
<evidence type="ECO:0000256" key="15">
    <source>
        <dbReference type="SAM" id="MobiDB-lite"/>
    </source>
</evidence>
<feature type="compositionally biased region" description="Low complexity" evidence="15">
    <location>
        <begin position="258"/>
        <end position="273"/>
    </location>
</feature>
<dbReference type="Gene3D" id="3.30.200.20">
    <property type="entry name" value="Phosphorylase Kinase, domain 1"/>
    <property type="match status" value="2"/>
</dbReference>
<evidence type="ECO:0000259" key="18">
    <source>
        <dbReference type="PROSITE" id="PS51285"/>
    </source>
</evidence>
<dbReference type="InterPro" id="IPR015022">
    <property type="entry name" value="MAST_pre-PK_dom"/>
</dbReference>
<comment type="similarity">
    <text evidence="3">Belongs to the protein kinase superfamily. AGC Ser/Thr protein kinase family.</text>
</comment>
<dbReference type="GO" id="GO:0005737">
    <property type="term" value="C:cytoplasm"/>
    <property type="evidence" value="ECO:0007669"/>
    <property type="project" value="UniProtKB-SubCell"/>
</dbReference>
<dbReference type="PANTHER" id="PTHR24356:SF136">
    <property type="entry name" value="MICROTUBULE-ASSOCIATED SERINE_THREONINE-PROTEIN KINASE 2"/>
    <property type="match status" value="1"/>
</dbReference>
<evidence type="ECO:0000313" key="20">
    <source>
        <dbReference type="Proteomes" id="UP000694700"/>
    </source>
</evidence>
<feature type="compositionally biased region" description="Low complexity" evidence="15">
    <location>
        <begin position="1327"/>
        <end position="1346"/>
    </location>
</feature>
<dbReference type="FunFam" id="1.10.510.10:FF:000012">
    <property type="entry name" value="microtubule-associated serine/threonine-protein kinase 2 isoform X1"/>
    <property type="match status" value="1"/>
</dbReference>
<dbReference type="Gene3D" id="2.30.42.10">
    <property type="match status" value="1"/>
</dbReference>
<dbReference type="InterPro" id="IPR000961">
    <property type="entry name" value="AGC-kinase_C"/>
</dbReference>
<feature type="compositionally biased region" description="Basic and acidic residues" evidence="15">
    <location>
        <begin position="1705"/>
        <end position="1721"/>
    </location>
</feature>
<dbReference type="InterPro" id="IPR041489">
    <property type="entry name" value="PDZ_6"/>
</dbReference>
<dbReference type="PROSITE" id="PS50106">
    <property type="entry name" value="PDZ"/>
    <property type="match status" value="1"/>
</dbReference>
<feature type="compositionally biased region" description="Basic and acidic residues" evidence="15">
    <location>
        <begin position="891"/>
        <end position="900"/>
    </location>
</feature>
<feature type="domain" description="PDZ" evidence="17">
    <location>
        <begin position="1020"/>
        <end position="1108"/>
    </location>
</feature>
<dbReference type="GO" id="GO:0007010">
    <property type="term" value="P:cytoskeleton organization"/>
    <property type="evidence" value="ECO:0007669"/>
    <property type="project" value="TreeGrafter"/>
</dbReference>
<keyword evidence="6" id="KW-0723">Serine/threonine-protein kinase</keyword>
<feature type="compositionally biased region" description="Polar residues" evidence="15">
    <location>
        <begin position="1182"/>
        <end position="1198"/>
    </location>
</feature>
<protein>
    <recommendedName>
        <fullName evidence="4">non-specific serine/threonine protein kinase</fullName>
        <ecNumber evidence="4">2.7.11.1</ecNumber>
    </recommendedName>
</protein>
<evidence type="ECO:0000256" key="4">
    <source>
        <dbReference type="ARBA" id="ARBA00012513"/>
    </source>
</evidence>
<keyword evidence="8" id="KW-0808">Transferase</keyword>
<feature type="compositionally biased region" description="Basic and acidic residues" evidence="15">
    <location>
        <begin position="1399"/>
        <end position="1419"/>
    </location>
</feature>
<dbReference type="SUPFAM" id="SSF56112">
    <property type="entry name" value="Protein kinase-like (PK-like)"/>
    <property type="match status" value="1"/>
</dbReference>
<feature type="compositionally biased region" description="Basic and acidic residues" evidence="15">
    <location>
        <begin position="1630"/>
        <end position="1639"/>
    </location>
</feature>
<feature type="compositionally biased region" description="Low complexity" evidence="15">
    <location>
        <begin position="1483"/>
        <end position="1507"/>
    </location>
</feature>
<comment type="cofactor">
    <cofactor evidence="1">
        <name>Mg(2+)</name>
        <dbReference type="ChEBI" id="CHEBI:18420"/>
    </cofactor>
</comment>
<feature type="compositionally biased region" description="Low complexity" evidence="15">
    <location>
        <begin position="1641"/>
        <end position="1653"/>
    </location>
</feature>
<dbReference type="SMART" id="SM00228">
    <property type="entry name" value="PDZ"/>
    <property type="match status" value="1"/>
</dbReference>
<feature type="compositionally biased region" description="Polar residues" evidence="15">
    <location>
        <begin position="1796"/>
        <end position="1809"/>
    </location>
</feature>
<dbReference type="InterPro" id="IPR050236">
    <property type="entry name" value="Ser_Thr_kinase_AGC"/>
</dbReference>
<feature type="domain" description="AGC-kinase C-terminal" evidence="18">
    <location>
        <begin position="704"/>
        <end position="772"/>
    </location>
</feature>
<keyword evidence="9" id="KW-0547">Nucleotide-binding</keyword>
<evidence type="ECO:0000256" key="9">
    <source>
        <dbReference type="ARBA" id="ARBA00022741"/>
    </source>
</evidence>
<feature type="region of interest" description="Disordered" evidence="15">
    <location>
        <begin position="860"/>
        <end position="915"/>
    </location>
</feature>
<feature type="compositionally biased region" description="Polar residues" evidence="15">
    <location>
        <begin position="201"/>
        <end position="212"/>
    </location>
</feature>
<keyword evidence="11" id="KW-0067">ATP-binding</keyword>
<dbReference type="InterPro" id="IPR036034">
    <property type="entry name" value="PDZ_sf"/>
</dbReference>
<comment type="catalytic activity">
    <reaction evidence="14">
        <text>L-seryl-[protein] + ATP = O-phospho-L-seryl-[protein] + ADP + H(+)</text>
        <dbReference type="Rhea" id="RHEA:17989"/>
        <dbReference type="Rhea" id="RHEA-COMP:9863"/>
        <dbReference type="Rhea" id="RHEA-COMP:11604"/>
        <dbReference type="ChEBI" id="CHEBI:15378"/>
        <dbReference type="ChEBI" id="CHEBI:29999"/>
        <dbReference type="ChEBI" id="CHEBI:30616"/>
        <dbReference type="ChEBI" id="CHEBI:83421"/>
        <dbReference type="ChEBI" id="CHEBI:456216"/>
        <dbReference type="EC" id="2.7.11.1"/>
    </reaction>
</comment>
<dbReference type="GO" id="GO:0015630">
    <property type="term" value="C:microtubule cytoskeleton"/>
    <property type="evidence" value="ECO:0007669"/>
    <property type="project" value="TreeGrafter"/>
</dbReference>
<comment type="catalytic activity">
    <reaction evidence="13">
        <text>L-threonyl-[protein] + ATP = O-phospho-L-threonyl-[protein] + ADP + H(+)</text>
        <dbReference type="Rhea" id="RHEA:46608"/>
        <dbReference type="Rhea" id="RHEA-COMP:11060"/>
        <dbReference type="Rhea" id="RHEA-COMP:11605"/>
        <dbReference type="ChEBI" id="CHEBI:15378"/>
        <dbReference type="ChEBI" id="CHEBI:30013"/>
        <dbReference type="ChEBI" id="CHEBI:30616"/>
        <dbReference type="ChEBI" id="CHEBI:61977"/>
        <dbReference type="ChEBI" id="CHEBI:456216"/>
        <dbReference type="EC" id="2.7.11.1"/>
    </reaction>
</comment>
<proteinExistence type="inferred from homology"/>
<keyword evidence="5" id="KW-0963">Cytoplasm</keyword>
<feature type="region of interest" description="Disordered" evidence="15">
    <location>
        <begin position="1113"/>
        <end position="1664"/>
    </location>
</feature>
<dbReference type="InterPro" id="IPR023142">
    <property type="entry name" value="MAST_pre-PK_dom_sf"/>
</dbReference>
<feature type="compositionally biased region" description="Basic and acidic residues" evidence="15">
    <location>
        <begin position="792"/>
        <end position="809"/>
    </location>
</feature>
<keyword evidence="7" id="KW-0597">Phosphoprotein</keyword>
<dbReference type="InterPro" id="IPR000719">
    <property type="entry name" value="Prot_kinase_dom"/>
</dbReference>
<feature type="region of interest" description="Disordered" evidence="15">
    <location>
        <begin position="1677"/>
        <end position="1818"/>
    </location>
</feature>
<feature type="compositionally biased region" description="Polar residues" evidence="15">
    <location>
        <begin position="1518"/>
        <end position="1533"/>
    </location>
</feature>
<feature type="region of interest" description="Disordered" evidence="15">
    <location>
        <begin position="200"/>
        <end position="225"/>
    </location>
</feature>
<dbReference type="FunFam" id="1.20.1480.20:FF:000001">
    <property type="entry name" value="microtubule-associated serine/threonine-protein kinase 4 isoform X1"/>
    <property type="match status" value="1"/>
</dbReference>
<evidence type="ECO:0000256" key="11">
    <source>
        <dbReference type="ARBA" id="ARBA00022840"/>
    </source>
</evidence>
<dbReference type="CDD" id="cd23074">
    <property type="entry name" value="PDZ_MAST2"/>
    <property type="match status" value="1"/>
</dbReference>
<evidence type="ECO:0000259" key="16">
    <source>
        <dbReference type="PROSITE" id="PS50011"/>
    </source>
</evidence>
<dbReference type="Gene3D" id="1.10.510.10">
    <property type="entry name" value="Transferase(Phosphotransferase) domain 1"/>
    <property type="match status" value="1"/>
</dbReference>
<evidence type="ECO:0000256" key="5">
    <source>
        <dbReference type="ARBA" id="ARBA00022490"/>
    </source>
</evidence>
<dbReference type="SMART" id="SM00220">
    <property type="entry name" value="S_TKc"/>
    <property type="match status" value="1"/>
</dbReference>
<evidence type="ECO:0000256" key="12">
    <source>
        <dbReference type="ARBA" id="ARBA00022842"/>
    </source>
</evidence>
<dbReference type="PANTHER" id="PTHR24356">
    <property type="entry name" value="SERINE/THREONINE-PROTEIN KINASE"/>
    <property type="match status" value="1"/>
</dbReference>
<feature type="region of interest" description="Disordered" evidence="15">
    <location>
        <begin position="49"/>
        <end position="68"/>
    </location>
</feature>
<feature type="compositionally biased region" description="Basic and acidic residues" evidence="15">
    <location>
        <begin position="1588"/>
        <end position="1600"/>
    </location>
</feature>
<evidence type="ECO:0000259" key="17">
    <source>
        <dbReference type="PROSITE" id="PS50106"/>
    </source>
</evidence>
<feature type="compositionally biased region" description="Low complexity" evidence="15">
    <location>
        <begin position="983"/>
        <end position="1013"/>
    </location>
</feature>
<feature type="compositionally biased region" description="Low complexity" evidence="15">
    <location>
        <begin position="1199"/>
        <end position="1226"/>
    </location>
</feature>
<dbReference type="GO" id="GO:0000287">
    <property type="term" value="F:magnesium ion binding"/>
    <property type="evidence" value="ECO:0007669"/>
    <property type="project" value="InterPro"/>
</dbReference>
<dbReference type="PROSITE" id="PS50011">
    <property type="entry name" value="PROTEIN_KINASE_DOM"/>
    <property type="match status" value="1"/>
</dbReference>
<feature type="domain" description="Protein kinase" evidence="16">
    <location>
        <begin position="453"/>
        <end position="703"/>
    </location>
</feature>
<feature type="compositionally biased region" description="Polar residues" evidence="15">
    <location>
        <begin position="901"/>
        <end position="913"/>
    </location>
</feature>
<feature type="region of interest" description="Disordered" evidence="15">
    <location>
        <begin position="980"/>
        <end position="1014"/>
    </location>
</feature>
<keyword evidence="12" id="KW-0460">Magnesium</keyword>
<keyword evidence="10" id="KW-0418">Kinase</keyword>
<feature type="region of interest" description="Disordered" evidence="15">
    <location>
        <begin position="776"/>
        <end position="809"/>
    </location>
</feature>
<dbReference type="Pfam" id="PF08926">
    <property type="entry name" value="DUF1908"/>
    <property type="match status" value="1"/>
</dbReference>
<dbReference type="Pfam" id="PF00069">
    <property type="entry name" value="Pkinase"/>
    <property type="match status" value="2"/>
</dbReference>
<reference evidence="19" key="1">
    <citation type="submission" date="2025-08" db="UniProtKB">
        <authorList>
            <consortium name="Ensembl"/>
        </authorList>
    </citation>
    <scope>IDENTIFICATION</scope>
</reference>
<feature type="compositionally biased region" description="Polar residues" evidence="15">
    <location>
        <begin position="1377"/>
        <end position="1388"/>
    </location>
</feature>
<evidence type="ECO:0000256" key="2">
    <source>
        <dbReference type="ARBA" id="ARBA00004496"/>
    </source>
</evidence>
<feature type="region of interest" description="Disordered" evidence="15">
    <location>
        <begin position="246"/>
        <end position="273"/>
    </location>
</feature>
<dbReference type="SUPFAM" id="SSF140482">
    <property type="entry name" value="MAST3 pre-PK domain-like"/>
    <property type="match status" value="1"/>
</dbReference>
<dbReference type="EC" id="2.7.11.1" evidence="4"/>
<evidence type="ECO:0000256" key="6">
    <source>
        <dbReference type="ARBA" id="ARBA00022527"/>
    </source>
</evidence>
<evidence type="ECO:0000256" key="3">
    <source>
        <dbReference type="ARBA" id="ARBA00009903"/>
    </source>
</evidence>
<evidence type="ECO:0000256" key="13">
    <source>
        <dbReference type="ARBA" id="ARBA00047899"/>
    </source>
</evidence>
<dbReference type="GO" id="GO:0005524">
    <property type="term" value="F:ATP binding"/>
    <property type="evidence" value="ECO:0007669"/>
    <property type="project" value="UniProtKB-KW"/>
</dbReference>
<evidence type="ECO:0000256" key="7">
    <source>
        <dbReference type="ARBA" id="ARBA00022553"/>
    </source>
</evidence>
<dbReference type="InterPro" id="IPR011009">
    <property type="entry name" value="Kinase-like_dom_sf"/>
</dbReference>
<sequence length="1818" mass="198985">MQSCKTIIQTNFDDKLCSEEKTPNLCVFQQELPAPPPLLFRKLSNPDLSPAAGKTKLQRQLSQDDTRARRSSMACILTGKQLLPLSSSMHGGVSQLAWQQHTGEPNNLVRMRSQSFGQSAPSLTAGLVSTCAARICRTSNRKSLIVTSSTSPTLPRPHSPLHGHPGSSPLDSPRNFSPNTAAHFSFVPARRTDGRRWSLASLPSSGYGTNTPSSTVSSSCSSQEKLHQLPFQPTADELHFLTKHFSSENITDEDGRRSPAMRPRSRSLSPGRSPISFDHEIVMMNHVYKERFPKATAQMEERLADFISSSTPDKVMPLADGVLSFIHHQVIELARDCLDKSREGLITSRYFYELQENLEKLHQDAHERSESGEVTFVTQLVKKLMIIIARPARLLECLEFDPEEFYHLLEAAEGHAKEGQCIKSDIPRYIISQLGLTRDPLEGKNATYSEGHYKLNSNTFLSPLRAVFLVRHKETRQRFAMKKINKQNLILRNQIQQAFVERDILTFAENPFVVSMFCSFETRRHLCMVMEYVEGKKDSLWRVTVFMEDFSNGLFFNSLLITSMGHIKLTDFGLSKIGLMSLTTNLYEGHIEKDAREFLDKQVCGTPEYIAPEVILRQGYGKPVDWWAMGVILYEFLVGCAPFFGDTPEELFGQVISDEIIWPEGDEALPPDAQDLISKLLRQNPLERLGTGSAFEVKQHRFFTDLDWNSLLRQKAEFIPQLESEDDTSYFDTRSDRYHHVDSEEEDDTNDDDHLEIRQFSSCSPRFSKVYSSMERLSLHEEKRTPPPTKRSLSEEGGERIDSLSGLKSRDRSWLVGSPEILRKRLSVSESSHTESDSSPPLTVRRRCCSAIIEMPRFAISSEEDGGVGSRKTPVRGPRGEDLPQAIPELPVERELRLDESPTTPGSTSSQISDVLDRASRYSAEGSENSTPKAISDLAARRARHRLLSGDTEKHTSRPLNKVIKSASATTLSLMIPADHHGASPLASPMSPHSLSSNPSSRDSSPSRDLSPAVSSVKPAIVIHRAGKKYGFTLRAIRVYMGDTDIYTVHHMVWHVEAGGPAHEAGLREGDLITHVNGEPVHGLVHTEVVELILKSGSKVSISATPFENTSIKVGPARKTSHKSKMARRNKRTKTREGQDSKKRNSLFRKITKQATLLHTSRSLSSLNRSVSSGESVPGSPTHMSPHSPTQGCRSTPDSAHSVGGNSSQSSSPSSSVPNSPASSGQIRPSSLHGLAPKLQRQYRSPRRKSAGNIPLSPLARTPSPTPQSTSPQRSPSPLPSHSLITSSIGQSFPVKLHSSPPLVRQISRPKSADPPRSPLLKRVQSAEKLAASLSSSSSSPSPSSAADKKLPVGASRKHSLDTSHSDFKKEMLQRDPSLQSLQESASETLMGGRLSAIRQDRAERRESLQKQDAIHEVDSSEDETDEGSEDSQDGRRTSYVPPSHVLRPTTVMASPHTIRMGPAAPPTMGLLPSMVAPPGLPQPSIGQQIQSQSTTQSQTQTSASLSMQGTAKPPEQNPTTSIVAQGSSSTLAEESKKKESMAQDSQFIVKPSPPQPSPLSSTFSTHGSAFTSVGKDPFVKPATPPLDPRRTPKTSEPRSKTSGKMDPSTASGVTRDIPVATTPTGGITKEMKEADNRRQAAAAAAATAAAAASPSTPSESGMDKVVSQLATVAKSVLGPVKLNIPGTKEASERTKDQCPQTDPTHPKIKECRLERPDSLDRLSTSAASGSQSPWLTESPSKQTSSKSEPASTSQRSLEAPGTSKRPTPPNSQAGEEHQDRPGTPRSGTAPRPRSEAQSQAQAKPSSTTSRDKSNKTT</sequence>
<evidence type="ECO:0000256" key="10">
    <source>
        <dbReference type="ARBA" id="ARBA00022777"/>
    </source>
</evidence>
<organism evidence="19 20">
    <name type="scientific">Cyprinus carpio</name>
    <name type="common">Common carp</name>
    <dbReference type="NCBI Taxonomy" id="7962"/>
    <lineage>
        <taxon>Eukaryota</taxon>
        <taxon>Metazoa</taxon>
        <taxon>Chordata</taxon>
        <taxon>Craniata</taxon>
        <taxon>Vertebrata</taxon>
        <taxon>Euteleostomi</taxon>
        <taxon>Actinopterygii</taxon>
        <taxon>Neopterygii</taxon>
        <taxon>Teleostei</taxon>
        <taxon>Ostariophysi</taxon>
        <taxon>Cypriniformes</taxon>
        <taxon>Cyprinidae</taxon>
        <taxon>Cyprininae</taxon>
        <taxon>Cyprinus</taxon>
    </lineage>
</organism>
<dbReference type="Ensembl" id="ENSCCRT00015081015.1">
    <property type="protein sequence ID" value="ENSCCRP00015078442.1"/>
    <property type="gene ID" value="ENSCCRG00015030231.1"/>
</dbReference>
<comment type="subcellular location">
    <subcellularLocation>
        <location evidence="2">Cytoplasm</location>
    </subcellularLocation>
</comment>
<dbReference type="PROSITE" id="PS51285">
    <property type="entry name" value="AGC_KINASE_CTER"/>
    <property type="match status" value="1"/>
</dbReference>
<dbReference type="GO" id="GO:0004674">
    <property type="term" value="F:protein serine/threonine kinase activity"/>
    <property type="evidence" value="ECO:0007669"/>
    <property type="project" value="UniProtKB-KW"/>
</dbReference>
<dbReference type="FunFam" id="2.30.42.10:FF:000008">
    <property type="entry name" value="microtubule-associated serine/threonine-protein kinase 4 isoform X2"/>
    <property type="match status" value="1"/>
</dbReference>
<feature type="compositionally biased region" description="Polar residues" evidence="15">
    <location>
        <begin position="1722"/>
        <end position="1757"/>
    </location>
</feature>
<evidence type="ECO:0000256" key="1">
    <source>
        <dbReference type="ARBA" id="ARBA00001946"/>
    </source>
</evidence>
<dbReference type="Gene3D" id="1.20.1480.20">
    <property type="entry name" value="MAST3 pre-PK domain-like"/>
    <property type="match status" value="1"/>
</dbReference>
<dbReference type="SUPFAM" id="SSF50156">
    <property type="entry name" value="PDZ domain-like"/>
    <property type="match status" value="1"/>
</dbReference>